<organism evidence="4 5">
    <name type="scientific">Campylobacter helveticus</name>
    <dbReference type="NCBI Taxonomy" id="28898"/>
    <lineage>
        <taxon>Bacteria</taxon>
        <taxon>Pseudomonadati</taxon>
        <taxon>Campylobacterota</taxon>
        <taxon>Epsilonproteobacteria</taxon>
        <taxon>Campylobacterales</taxon>
        <taxon>Campylobacteraceae</taxon>
        <taxon>Campylobacter</taxon>
    </lineage>
</organism>
<feature type="domain" description="DNA methylase N-4/N-6" evidence="3">
    <location>
        <begin position="16"/>
        <end position="73"/>
    </location>
</feature>
<dbReference type="Pfam" id="PF01555">
    <property type="entry name" value="N6_N4_Mtase"/>
    <property type="match status" value="1"/>
</dbReference>
<evidence type="ECO:0000313" key="4">
    <source>
        <dbReference type="EMBL" id="TXK58330.1"/>
    </source>
</evidence>
<keyword evidence="1" id="KW-0489">Methyltransferase</keyword>
<dbReference type="InterPro" id="IPR029063">
    <property type="entry name" value="SAM-dependent_MTases_sf"/>
</dbReference>
<sequence length="102" mass="11384">MDFQNTQNQGGTSFTSAKKPEQLIYRIIDMTTNEGDLVMDFFAGSGTTCAVEHKMKRRFVGIEQMDYVESITKERLKKVIVGEQSGISKAVGWSGGEVLSLW</sequence>
<dbReference type="SUPFAM" id="SSF53335">
    <property type="entry name" value="S-adenosyl-L-methionine-dependent methyltransferases"/>
    <property type="match status" value="1"/>
</dbReference>
<proteinExistence type="predicted"/>
<dbReference type="Proteomes" id="UP000321317">
    <property type="component" value="Unassembled WGS sequence"/>
</dbReference>
<dbReference type="InterPro" id="IPR002941">
    <property type="entry name" value="DNA_methylase_N4/N6"/>
</dbReference>
<comment type="caution">
    <text evidence="4">The sequence shown here is derived from an EMBL/GenBank/DDBJ whole genome shotgun (WGS) entry which is preliminary data.</text>
</comment>
<dbReference type="PRINTS" id="PR00508">
    <property type="entry name" value="S21N4MTFRASE"/>
</dbReference>
<dbReference type="Gene3D" id="3.40.50.150">
    <property type="entry name" value="Vaccinia Virus protein VP39"/>
    <property type="match status" value="1"/>
</dbReference>
<evidence type="ECO:0000256" key="2">
    <source>
        <dbReference type="ARBA" id="ARBA00022679"/>
    </source>
</evidence>
<dbReference type="InterPro" id="IPR001091">
    <property type="entry name" value="RM_Methyltransferase"/>
</dbReference>
<evidence type="ECO:0000259" key="3">
    <source>
        <dbReference type="Pfam" id="PF01555"/>
    </source>
</evidence>
<accession>A0ABY3L2M7</accession>
<dbReference type="EMBL" id="VRMA01000033">
    <property type="protein sequence ID" value="TXK58330.1"/>
    <property type="molecule type" value="Genomic_DNA"/>
</dbReference>
<gene>
    <name evidence="4" type="ORF">FVD16_03360</name>
</gene>
<reference evidence="4 5" key="1">
    <citation type="submission" date="2019-08" db="EMBL/GenBank/DDBJ databases">
        <title>Rapid identification of Enteric Bacteria from Whole Genome Sequences (WGS) using Average Nucleotide Identity (ANI).</title>
        <authorList>
            <person name="Lane C."/>
        </authorList>
    </citation>
    <scope>NUCLEOTIDE SEQUENCE [LARGE SCALE GENOMIC DNA]</scope>
    <source>
        <strain evidence="4 5">D4984</strain>
    </source>
</reference>
<keyword evidence="2" id="KW-0808">Transferase</keyword>
<keyword evidence="5" id="KW-1185">Reference proteome</keyword>
<protein>
    <submittedName>
        <fullName evidence="4">Site-specific DNA-methyltransferase</fullName>
    </submittedName>
</protein>
<evidence type="ECO:0000313" key="5">
    <source>
        <dbReference type="Proteomes" id="UP000321317"/>
    </source>
</evidence>
<evidence type="ECO:0000256" key="1">
    <source>
        <dbReference type="ARBA" id="ARBA00022603"/>
    </source>
</evidence>
<name>A0ABY3L2M7_9BACT</name>